<keyword evidence="2" id="KW-1133">Transmembrane helix</keyword>
<name>A0A919KJS6_9XANT</name>
<gene>
    <name evidence="4" type="ORF">GCM10009090_34360</name>
</gene>
<feature type="coiled-coil region" evidence="1">
    <location>
        <begin position="134"/>
        <end position="206"/>
    </location>
</feature>
<keyword evidence="5" id="KW-1185">Reference proteome</keyword>
<feature type="transmembrane region" description="Helical" evidence="2">
    <location>
        <begin position="238"/>
        <end position="260"/>
    </location>
</feature>
<keyword evidence="1" id="KW-0175">Coiled coil</keyword>
<dbReference type="AlphaFoldDB" id="A0A919KJS6"/>
<keyword evidence="2" id="KW-0472">Membrane</keyword>
<evidence type="ECO:0000256" key="1">
    <source>
        <dbReference type="SAM" id="Coils"/>
    </source>
</evidence>
<evidence type="ECO:0000259" key="3">
    <source>
        <dbReference type="Pfam" id="PF14257"/>
    </source>
</evidence>
<sequence length="272" mass="28818">MTLRMLGLAAAALVAVGCSREGGEGAAAESFAAIAPAAPAASAKMLQAPEGTFLAYETDVQVRIAAAEIPKRIDAVQQACQQARFGDCAVLSVSQQGGSYASGDIELRIAPAGVEPILKLAGEGGELASRSTRAEDLAQQVADNRMTQERLQKEHARLLEFQQRGDLKVADLLAISQRLAEIEASAEAAQREAAQQRRRIDTQKVTIAYRATGGEQGRSEIGEAFAESGRIFAGSVAFLVRAVAGLAPVAIVVVVLLAVLRGWWRRRRKRGA</sequence>
<dbReference type="InterPro" id="IPR025645">
    <property type="entry name" value="DUF4349"/>
</dbReference>
<feature type="domain" description="DUF4349" evidence="3">
    <location>
        <begin position="55"/>
        <end position="261"/>
    </location>
</feature>
<evidence type="ECO:0000313" key="4">
    <source>
        <dbReference type="EMBL" id="GHH59807.1"/>
    </source>
</evidence>
<proteinExistence type="predicted"/>
<organism evidence="4 5">
    <name type="scientific">Xanthomonas boreopolis</name>
    <dbReference type="NCBI Taxonomy" id="86183"/>
    <lineage>
        <taxon>Bacteria</taxon>
        <taxon>Pseudomonadati</taxon>
        <taxon>Pseudomonadota</taxon>
        <taxon>Gammaproteobacteria</taxon>
        <taxon>Lysobacterales</taxon>
        <taxon>Lysobacteraceae</taxon>
        <taxon>Xanthomonas</taxon>
    </lineage>
</organism>
<evidence type="ECO:0000256" key="2">
    <source>
        <dbReference type="SAM" id="Phobius"/>
    </source>
</evidence>
<dbReference type="EMBL" id="BNBA01000040">
    <property type="protein sequence ID" value="GHH59807.1"/>
    <property type="molecule type" value="Genomic_DNA"/>
</dbReference>
<comment type="caution">
    <text evidence="4">The sequence shown here is derived from an EMBL/GenBank/DDBJ whole genome shotgun (WGS) entry which is preliminary data.</text>
</comment>
<dbReference type="Proteomes" id="UP000623958">
    <property type="component" value="Unassembled WGS sequence"/>
</dbReference>
<dbReference type="Pfam" id="PF14257">
    <property type="entry name" value="DUF4349"/>
    <property type="match status" value="1"/>
</dbReference>
<reference evidence="4" key="2">
    <citation type="submission" date="2020-09" db="EMBL/GenBank/DDBJ databases">
        <authorList>
            <person name="Sun Q."/>
            <person name="Ohkuma M."/>
        </authorList>
    </citation>
    <scope>NUCLEOTIDE SEQUENCE</scope>
    <source>
        <strain evidence="4">JCM 13306</strain>
    </source>
</reference>
<dbReference type="PROSITE" id="PS51257">
    <property type="entry name" value="PROKAR_LIPOPROTEIN"/>
    <property type="match status" value="1"/>
</dbReference>
<evidence type="ECO:0000313" key="5">
    <source>
        <dbReference type="Proteomes" id="UP000623958"/>
    </source>
</evidence>
<protein>
    <recommendedName>
        <fullName evidence="3">DUF4349 domain-containing protein</fullName>
    </recommendedName>
</protein>
<reference evidence="4" key="1">
    <citation type="journal article" date="2014" name="Int. J. Syst. Evol. Microbiol.">
        <title>Complete genome sequence of Corynebacterium casei LMG S-19264T (=DSM 44701T), isolated from a smear-ripened cheese.</title>
        <authorList>
            <consortium name="US DOE Joint Genome Institute (JGI-PGF)"/>
            <person name="Walter F."/>
            <person name="Albersmeier A."/>
            <person name="Kalinowski J."/>
            <person name="Ruckert C."/>
        </authorList>
    </citation>
    <scope>NUCLEOTIDE SEQUENCE</scope>
    <source>
        <strain evidence="4">JCM 13306</strain>
    </source>
</reference>
<accession>A0A919KJS6</accession>
<keyword evidence="2" id="KW-0812">Transmembrane</keyword>